<gene>
    <name evidence="2" type="ORF">V144x_45060</name>
</gene>
<dbReference type="AlphaFoldDB" id="A0A517W182"/>
<evidence type="ECO:0000313" key="3">
    <source>
        <dbReference type="Proteomes" id="UP000318704"/>
    </source>
</evidence>
<dbReference type="EMBL" id="CP037920">
    <property type="protein sequence ID" value="QDT98996.1"/>
    <property type="molecule type" value="Genomic_DNA"/>
</dbReference>
<keyword evidence="1" id="KW-0812">Transmembrane</keyword>
<dbReference type="SUPFAM" id="SSF48695">
    <property type="entry name" value="Multiheme cytochromes"/>
    <property type="match status" value="1"/>
</dbReference>
<accession>A0A517W182</accession>
<dbReference type="InterPro" id="IPR036280">
    <property type="entry name" value="Multihaem_cyt_sf"/>
</dbReference>
<keyword evidence="1" id="KW-1133">Transmembrane helix</keyword>
<dbReference type="Proteomes" id="UP000318704">
    <property type="component" value="Chromosome"/>
</dbReference>
<dbReference type="GO" id="GO:0009061">
    <property type="term" value="P:anaerobic respiration"/>
    <property type="evidence" value="ECO:0007669"/>
    <property type="project" value="InterPro"/>
</dbReference>
<feature type="transmembrane region" description="Helical" evidence="1">
    <location>
        <begin position="20"/>
        <end position="40"/>
    </location>
</feature>
<protein>
    <submittedName>
        <fullName evidence="2">Nitrate reductase cytochrome c-type subunit (NapB)</fullName>
    </submittedName>
</protein>
<evidence type="ECO:0000313" key="2">
    <source>
        <dbReference type="EMBL" id="QDT98996.1"/>
    </source>
</evidence>
<dbReference type="Pfam" id="PF03892">
    <property type="entry name" value="NapB"/>
    <property type="match status" value="1"/>
</dbReference>
<keyword evidence="1" id="KW-0472">Membrane</keyword>
<reference evidence="2 3" key="1">
    <citation type="submission" date="2019-03" db="EMBL/GenBank/DDBJ databases">
        <title>Deep-cultivation of Planctomycetes and their phenomic and genomic characterization uncovers novel biology.</title>
        <authorList>
            <person name="Wiegand S."/>
            <person name="Jogler M."/>
            <person name="Boedeker C."/>
            <person name="Pinto D."/>
            <person name="Vollmers J."/>
            <person name="Rivas-Marin E."/>
            <person name="Kohn T."/>
            <person name="Peeters S.H."/>
            <person name="Heuer A."/>
            <person name="Rast P."/>
            <person name="Oberbeckmann S."/>
            <person name="Bunk B."/>
            <person name="Jeske O."/>
            <person name="Meyerdierks A."/>
            <person name="Storesund J.E."/>
            <person name="Kallscheuer N."/>
            <person name="Luecker S."/>
            <person name="Lage O.M."/>
            <person name="Pohl T."/>
            <person name="Merkel B.J."/>
            <person name="Hornburger P."/>
            <person name="Mueller R.-W."/>
            <person name="Bruemmer F."/>
            <person name="Labrenz M."/>
            <person name="Spormann A.M."/>
            <person name="Op den Camp H."/>
            <person name="Overmann J."/>
            <person name="Amann R."/>
            <person name="Jetten M.S.M."/>
            <person name="Mascher T."/>
            <person name="Medema M.H."/>
            <person name="Devos D.P."/>
            <person name="Kaster A.-K."/>
            <person name="Ovreas L."/>
            <person name="Rohde M."/>
            <person name="Galperin M.Y."/>
            <person name="Jogler C."/>
        </authorList>
    </citation>
    <scope>NUCLEOTIDE SEQUENCE [LARGE SCALE GENOMIC DNA]</scope>
    <source>
        <strain evidence="2 3">V144</strain>
    </source>
</reference>
<organism evidence="2 3">
    <name type="scientific">Gimesia aquarii</name>
    <dbReference type="NCBI Taxonomy" id="2527964"/>
    <lineage>
        <taxon>Bacteria</taxon>
        <taxon>Pseudomonadati</taxon>
        <taxon>Planctomycetota</taxon>
        <taxon>Planctomycetia</taxon>
        <taxon>Planctomycetales</taxon>
        <taxon>Planctomycetaceae</taxon>
        <taxon>Gimesia</taxon>
    </lineage>
</organism>
<dbReference type="KEGG" id="gaw:V144x_45060"/>
<sequence length="283" mass="31748">MIEPMNEQERSTPDWINRRFPLLAGVFLTGCAFVGFLLGISEEQVPMRASWKERPAQNQRSNNQETVPLVVSYSDIATADFKMNPKLAMHFSQLKQQKPGIFDPVIKKPEMKNMAILDRVKTRAFEGAPPTIPHLVDDVRAEKCLVCHGEGVRIGKRTASKMSHPRFNNCVQCHVEMRSDGPFEAAPLNTPNQFVGVARPGPGLRAHPTAPPSVPHATFMREDCMSCHGLLTRPGLRTTHPWFTNCLQCHAPSAVLDQHSFVKLHRRTGKSHEMNQQSSITKQ</sequence>
<proteinExistence type="predicted"/>
<dbReference type="InterPro" id="IPR005591">
    <property type="entry name" value="NapB"/>
</dbReference>
<evidence type="ECO:0000256" key="1">
    <source>
        <dbReference type="SAM" id="Phobius"/>
    </source>
</evidence>
<name>A0A517W182_9PLAN</name>